<sequence length="172" mass="18844">MSGRGRRSSQSFRGRGRGRGRIVPSSEHTPSPSPSMSTPGISHVAPTIPPSAAPSPQPPATDFQQDAPSPQLNADSSHASQPDPPTLQVQKIRITWDGQKGFDPDNNVCTQAISNVIELMLNEPWINTLRFRLMFRSDGLRNGRRSLRGPKNPKKRSRRPMTTRRGGATSKS</sequence>
<gene>
    <name evidence="2" type="ORF">PIB30_060844</name>
</gene>
<accession>A0ABU6UK69</accession>
<protein>
    <submittedName>
        <fullName evidence="2">Uncharacterized protein</fullName>
    </submittedName>
</protein>
<evidence type="ECO:0000313" key="3">
    <source>
        <dbReference type="Proteomes" id="UP001341840"/>
    </source>
</evidence>
<keyword evidence="3" id="KW-1185">Reference proteome</keyword>
<feature type="compositionally biased region" description="Pro residues" evidence="1">
    <location>
        <begin position="47"/>
        <end position="59"/>
    </location>
</feature>
<dbReference type="Proteomes" id="UP001341840">
    <property type="component" value="Unassembled WGS sequence"/>
</dbReference>
<reference evidence="2 3" key="1">
    <citation type="journal article" date="2023" name="Plants (Basel)">
        <title>Bridging the Gap: Combining Genomics and Transcriptomics Approaches to Understand Stylosanthes scabra, an Orphan Legume from the Brazilian Caatinga.</title>
        <authorList>
            <person name="Ferreira-Neto J.R.C."/>
            <person name="da Silva M.D."/>
            <person name="Binneck E."/>
            <person name="de Melo N.F."/>
            <person name="da Silva R.H."/>
            <person name="de Melo A.L.T.M."/>
            <person name="Pandolfi V."/>
            <person name="Bustamante F.O."/>
            <person name="Brasileiro-Vidal A.C."/>
            <person name="Benko-Iseppon A.M."/>
        </authorList>
    </citation>
    <scope>NUCLEOTIDE SEQUENCE [LARGE SCALE GENOMIC DNA]</scope>
    <source>
        <tissue evidence="2">Leaves</tissue>
    </source>
</reference>
<feature type="region of interest" description="Disordered" evidence="1">
    <location>
        <begin position="1"/>
        <end position="88"/>
    </location>
</feature>
<feature type="compositionally biased region" description="Basic residues" evidence="1">
    <location>
        <begin position="142"/>
        <end position="162"/>
    </location>
</feature>
<feature type="region of interest" description="Disordered" evidence="1">
    <location>
        <begin position="141"/>
        <end position="172"/>
    </location>
</feature>
<feature type="compositionally biased region" description="Low complexity" evidence="1">
    <location>
        <begin position="24"/>
        <end position="46"/>
    </location>
</feature>
<evidence type="ECO:0000256" key="1">
    <source>
        <dbReference type="SAM" id="MobiDB-lite"/>
    </source>
</evidence>
<dbReference type="EMBL" id="JASCZI010121372">
    <property type="protein sequence ID" value="MED6161451.1"/>
    <property type="molecule type" value="Genomic_DNA"/>
</dbReference>
<proteinExistence type="predicted"/>
<comment type="caution">
    <text evidence="2">The sequence shown here is derived from an EMBL/GenBank/DDBJ whole genome shotgun (WGS) entry which is preliminary data.</text>
</comment>
<name>A0ABU6UK69_9FABA</name>
<organism evidence="2 3">
    <name type="scientific">Stylosanthes scabra</name>
    <dbReference type="NCBI Taxonomy" id="79078"/>
    <lineage>
        <taxon>Eukaryota</taxon>
        <taxon>Viridiplantae</taxon>
        <taxon>Streptophyta</taxon>
        <taxon>Embryophyta</taxon>
        <taxon>Tracheophyta</taxon>
        <taxon>Spermatophyta</taxon>
        <taxon>Magnoliopsida</taxon>
        <taxon>eudicotyledons</taxon>
        <taxon>Gunneridae</taxon>
        <taxon>Pentapetalae</taxon>
        <taxon>rosids</taxon>
        <taxon>fabids</taxon>
        <taxon>Fabales</taxon>
        <taxon>Fabaceae</taxon>
        <taxon>Papilionoideae</taxon>
        <taxon>50 kb inversion clade</taxon>
        <taxon>dalbergioids sensu lato</taxon>
        <taxon>Dalbergieae</taxon>
        <taxon>Pterocarpus clade</taxon>
        <taxon>Stylosanthes</taxon>
    </lineage>
</organism>
<evidence type="ECO:0000313" key="2">
    <source>
        <dbReference type="EMBL" id="MED6161451.1"/>
    </source>
</evidence>
<feature type="compositionally biased region" description="Polar residues" evidence="1">
    <location>
        <begin position="62"/>
        <end position="80"/>
    </location>
</feature>